<gene>
    <name evidence="1" type="ORF">ACFQGH_01205</name>
</gene>
<dbReference type="AlphaFoldDB" id="A0ABD5V4L6"/>
<organism evidence="1 2">
    <name type="scientific">Halalkalicoccus tibetensis</name>
    <dbReference type="NCBI Taxonomy" id="175632"/>
    <lineage>
        <taxon>Archaea</taxon>
        <taxon>Methanobacteriati</taxon>
        <taxon>Methanobacteriota</taxon>
        <taxon>Stenosarchaea group</taxon>
        <taxon>Halobacteria</taxon>
        <taxon>Halobacteriales</taxon>
        <taxon>Halococcaceae</taxon>
        <taxon>Halalkalicoccus</taxon>
    </lineage>
</organism>
<accession>A0ABD5V4L6</accession>
<evidence type="ECO:0000313" key="2">
    <source>
        <dbReference type="Proteomes" id="UP001596312"/>
    </source>
</evidence>
<evidence type="ECO:0000313" key="1">
    <source>
        <dbReference type="EMBL" id="MFC6903809.1"/>
    </source>
</evidence>
<protein>
    <submittedName>
        <fullName evidence="1">Uncharacterized protein</fullName>
    </submittedName>
</protein>
<dbReference type="RefSeq" id="WP_340602296.1">
    <property type="nucleotide sequence ID" value="NZ_JBBMXV010000001.1"/>
</dbReference>
<sequence>MVPGSNVGSDLWARASARWARLDRGWQAVLLGLALVSLQWLRQAI</sequence>
<name>A0ABD5V4L6_9EURY</name>
<proteinExistence type="predicted"/>
<dbReference type="EMBL" id="JBHSXQ010000001">
    <property type="protein sequence ID" value="MFC6903809.1"/>
    <property type="molecule type" value="Genomic_DNA"/>
</dbReference>
<comment type="caution">
    <text evidence="1">The sequence shown here is derived from an EMBL/GenBank/DDBJ whole genome shotgun (WGS) entry which is preliminary data.</text>
</comment>
<keyword evidence="2" id="KW-1185">Reference proteome</keyword>
<dbReference type="Proteomes" id="UP001596312">
    <property type="component" value="Unassembled WGS sequence"/>
</dbReference>
<reference evidence="1 2" key="1">
    <citation type="journal article" date="2019" name="Int. J. Syst. Evol. Microbiol.">
        <title>The Global Catalogue of Microorganisms (GCM) 10K type strain sequencing project: providing services to taxonomists for standard genome sequencing and annotation.</title>
        <authorList>
            <consortium name="The Broad Institute Genomics Platform"/>
            <consortium name="The Broad Institute Genome Sequencing Center for Infectious Disease"/>
            <person name="Wu L."/>
            <person name="Ma J."/>
        </authorList>
    </citation>
    <scope>NUCLEOTIDE SEQUENCE [LARGE SCALE GENOMIC DNA]</scope>
    <source>
        <strain evidence="1 2">CGMCC 1.3240</strain>
    </source>
</reference>